<sequence length="302" mass="32274">MVELAKVLPLLRELNDLKRVRVAGREGSLAEQLFGRAWGALVAGEAPATVALRETARALIGVRLPGYDVALLGSLGLAETEANQVLQQALHDAGQPLDADLVTQLAQATSAPVDVVAGRQPAFVEQLAQQPRAGATHPGRPRIMLWPPESHADHCAMVAIYAVLLSPYFGADPGEAFLTGLAHHLHNAALPDPGYAGDELLGSHLPGLMAQATQQAMQQLPTALQPVVTAALDRTRVVDVPAARAFHAADVFDRVLEMAWHDQSARFRLHQALDDLNIVHAGFTQQFHQQVLTAAGLLPVAR</sequence>
<name>A0A558C4W9_9BACT</name>
<keyword evidence="2" id="KW-1185">Reference proteome</keyword>
<accession>A0A558C4W9</accession>
<comment type="caution">
    <text evidence="1">The sequence shown here is derived from an EMBL/GenBank/DDBJ whole genome shotgun (WGS) entry which is preliminary data.</text>
</comment>
<evidence type="ECO:0000313" key="2">
    <source>
        <dbReference type="Proteomes" id="UP000317624"/>
    </source>
</evidence>
<organism evidence="1 2">
    <name type="scientific">Hymenobacter setariae</name>
    <dbReference type="NCBI Taxonomy" id="2594794"/>
    <lineage>
        <taxon>Bacteria</taxon>
        <taxon>Pseudomonadati</taxon>
        <taxon>Bacteroidota</taxon>
        <taxon>Cytophagia</taxon>
        <taxon>Cytophagales</taxon>
        <taxon>Hymenobacteraceae</taxon>
        <taxon>Hymenobacter</taxon>
    </lineage>
</organism>
<dbReference type="Proteomes" id="UP000317624">
    <property type="component" value="Unassembled WGS sequence"/>
</dbReference>
<dbReference type="AlphaFoldDB" id="A0A558C4W9"/>
<reference evidence="1 2" key="1">
    <citation type="submission" date="2019-07" db="EMBL/GenBank/DDBJ databases">
        <title>Hymenobacter sp. straun FUR1 Genome sequencing and assembly.</title>
        <authorList>
            <person name="Chhetri G."/>
        </authorList>
    </citation>
    <scope>NUCLEOTIDE SEQUENCE [LARGE SCALE GENOMIC DNA]</scope>
    <source>
        <strain evidence="1 2">Fur1</strain>
    </source>
</reference>
<gene>
    <name evidence="1" type="ORF">FNT36_04980</name>
</gene>
<evidence type="ECO:0000313" key="1">
    <source>
        <dbReference type="EMBL" id="TVT43810.1"/>
    </source>
</evidence>
<dbReference type="EMBL" id="VMRJ01000001">
    <property type="protein sequence ID" value="TVT43810.1"/>
    <property type="molecule type" value="Genomic_DNA"/>
</dbReference>
<dbReference type="OrthoDB" id="1492287at2"/>
<protein>
    <submittedName>
        <fullName evidence="1">HD domain-containing protein</fullName>
    </submittedName>
</protein>
<dbReference type="SUPFAM" id="SSF109604">
    <property type="entry name" value="HD-domain/PDEase-like"/>
    <property type="match status" value="1"/>
</dbReference>
<dbReference type="Gene3D" id="1.10.3210.10">
    <property type="entry name" value="Hypothetical protein af1432"/>
    <property type="match status" value="1"/>
</dbReference>
<proteinExistence type="predicted"/>